<gene>
    <name evidence="10" type="ORF">IAA54_04295</name>
</gene>
<dbReference type="Pfam" id="PF04999">
    <property type="entry name" value="FtsL"/>
    <property type="match status" value="1"/>
</dbReference>
<dbReference type="GO" id="GO:0005886">
    <property type="term" value="C:plasma membrane"/>
    <property type="evidence" value="ECO:0007669"/>
    <property type="project" value="UniProtKB-SubCell"/>
</dbReference>
<keyword evidence="3 10" id="KW-0132">Cell division</keyword>
<organism evidence="10 11">
    <name type="scientific">Candidatus Gallacutalibacter pullicola</name>
    <dbReference type="NCBI Taxonomy" id="2840830"/>
    <lineage>
        <taxon>Bacteria</taxon>
        <taxon>Bacillati</taxon>
        <taxon>Bacillota</taxon>
        <taxon>Clostridia</taxon>
        <taxon>Eubacteriales</taxon>
        <taxon>Candidatus Gallacutalibacter</taxon>
    </lineage>
</organism>
<keyword evidence="5 9" id="KW-1133">Transmembrane helix</keyword>
<accession>A0A9D1DQ06</accession>
<evidence type="ECO:0000256" key="4">
    <source>
        <dbReference type="ARBA" id="ARBA00022692"/>
    </source>
</evidence>
<comment type="caution">
    <text evidence="10">The sequence shown here is derived from an EMBL/GenBank/DDBJ whole genome shotgun (WGS) entry which is preliminary data.</text>
</comment>
<keyword evidence="7" id="KW-0131">Cell cycle</keyword>
<evidence type="ECO:0000256" key="1">
    <source>
        <dbReference type="ARBA" id="ARBA00004401"/>
    </source>
</evidence>
<evidence type="ECO:0000256" key="2">
    <source>
        <dbReference type="ARBA" id="ARBA00022475"/>
    </source>
</evidence>
<dbReference type="EMBL" id="DVHF01000050">
    <property type="protein sequence ID" value="HIR56866.1"/>
    <property type="molecule type" value="Genomic_DNA"/>
</dbReference>
<dbReference type="Proteomes" id="UP000886785">
    <property type="component" value="Unassembled WGS sequence"/>
</dbReference>
<protein>
    <submittedName>
        <fullName evidence="10">Cell division protein FtsL</fullName>
    </submittedName>
</protein>
<feature type="coiled-coil region" evidence="8">
    <location>
        <begin position="75"/>
        <end position="102"/>
    </location>
</feature>
<evidence type="ECO:0000256" key="6">
    <source>
        <dbReference type="ARBA" id="ARBA00023136"/>
    </source>
</evidence>
<reference evidence="10" key="1">
    <citation type="submission" date="2020-10" db="EMBL/GenBank/DDBJ databases">
        <authorList>
            <person name="Gilroy R."/>
        </authorList>
    </citation>
    <scope>NUCLEOTIDE SEQUENCE</scope>
    <source>
        <strain evidence="10">ChiSjej1B19-7085</strain>
    </source>
</reference>
<keyword evidence="4 9" id="KW-0812">Transmembrane</keyword>
<evidence type="ECO:0000313" key="10">
    <source>
        <dbReference type="EMBL" id="HIR56866.1"/>
    </source>
</evidence>
<proteinExistence type="predicted"/>
<name>A0A9D1DQ06_9FIRM</name>
<evidence type="ECO:0000256" key="3">
    <source>
        <dbReference type="ARBA" id="ARBA00022618"/>
    </source>
</evidence>
<evidence type="ECO:0000256" key="9">
    <source>
        <dbReference type="SAM" id="Phobius"/>
    </source>
</evidence>
<keyword evidence="2" id="KW-1003">Cell membrane</keyword>
<dbReference type="InterPro" id="IPR011922">
    <property type="entry name" value="Cell_div_FtsL"/>
</dbReference>
<evidence type="ECO:0000256" key="5">
    <source>
        <dbReference type="ARBA" id="ARBA00022989"/>
    </source>
</evidence>
<dbReference type="AlphaFoldDB" id="A0A9D1DQ06"/>
<evidence type="ECO:0000256" key="8">
    <source>
        <dbReference type="SAM" id="Coils"/>
    </source>
</evidence>
<evidence type="ECO:0000256" key="7">
    <source>
        <dbReference type="ARBA" id="ARBA00023306"/>
    </source>
</evidence>
<sequence length="163" mass="18148">MEKDRSEAYDLSLFEPKRQELPASGQKNNVIKLTQEQLDKSRRVKIQPLHALATFLSMAVVVGIVGSVVYGQAQLNELTDQINTAQAELSEAQSTYTQLKMKSDSRLSLDTVEEYAKDTLGMRRISQEQVVCISLSSGDKGEVLQEDGSVLGSLWNWIQNLLS</sequence>
<evidence type="ECO:0000313" key="11">
    <source>
        <dbReference type="Proteomes" id="UP000886785"/>
    </source>
</evidence>
<keyword evidence="8" id="KW-0175">Coiled coil</keyword>
<keyword evidence="6 9" id="KW-0472">Membrane</keyword>
<feature type="transmembrane region" description="Helical" evidence="9">
    <location>
        <begin position="49"/>
        <end position="70"/>
    </location>
</feature>
<reference evidence="10" key="2">
    <citation type="journal article" date="2021" name="PeerJ">
        <title>Extensive microbial diversity within the chicken gut microbiome revealed by metagenomics and culture.</title>
        <authorList>
            <person name="Gilroy R."/>
            <person name="Ravi A."/>
            <person name="Getino M."/>
            <person name="Pursley I."/>
            <person name="Horton D.L."/>
            <person name="Alikhan N.F."/>
            <person name="Baker D."/>
            <person name="Gharbi K."/>
            <person name="Hall N."/>
            <person name="Watson M."/>
            <person name="Adriaenssens E.M."/>
            <person name="Foster-Nyarko E."/>
            <person name="Jarju S."/>
            <person name="Secka A."/>
            <person name="Antonio M."/>
            <person name="Oren A."/>
            <person name="Chaudhuri R.R."/>
            <person name="La Ragione R."/>
            <person name="Hildebrand F."/>
            <person name="Pallen M.J."/>
        </authorList>
    </citation>
    <scope>NUCLEOTIDE SEQUENCE</scope>
    <source>
        <strain evidence="10">ChiSjej1B19-7085</strain>
    </source>
</reference>
<comment type="subcellular location">
    <subcellularLocation>
        <location evidence="1">Cell membrane</location>
        <topology evidence="1">Single-pass type II membrane protein</topology>
    </subcellularLocation>
</comment>
<dbReference type="GO" id="GO:0051301">
    <property type="term" value="P:cell division"/>
    <property type="evidence" value="ECO:0007669"/>
    <property type="project" value="UniProtKB-KW"/>
</dbReference>